<evidence type="ECO:0000313" key="10">
    <source>
        <dbReference type="Proteomes" id="UP000030652"/>
    </source>
</evidence>
<feature type="transmembrane region" description="Helical" evidence="8">
    <location>
        <begin position="536"/>
        <end position="565"/>
    </location>
</feature>
<evidence type="ECO:0000256" key="1">
    <source>
        <dbReference type="ARBA" id="ARBA00004651"/>
    </source>
</evidence>
<feature type="transmembrane region" description="Helical" evidence="8">
    <location>
        <begin position="213"/>
        <end position="231"/>
    </location>
</feature>
<dbReference type="PANTHER" id="PTHR31686:SF1">
    <property type="entry name" value="SULFITE EFFLUX PUMP SSU1"/>
    <property type="match status" value="1"/>
</dbReference>
<evidence type="ECO:0000256" key="4">
    <source>
        <dbReference type="ARBA" id="ARBA00022475"/>
    </source>
</evidence>
<keyword evidence="5 8" id="KW-0812">Transmembrane</keyword>
<dbReference type="InterPro" id="IPR051629">
    <property type="entry name" value="Sulfite_efflux_TDT"/>
</dbReference>
<feature type="transmembrane region" description="Helical" evidence="8">
    <location>
        <begin position="106"/>
        <end position="128"/>
    </location>
</feature>
<keyword evidence="4" id="KW-1003">Cell membrane</keyword>
<feature type="transmembrane region" description="Helical" evidence="8">
    <location>
        <begin position="642"/>
        <end position="664"/>
    </location>
</feature>
<feature type="transmembrane region" description="Helical" evidence="8">
    <location>
        <begin position="311"/>
        <end position="341"/>
    </location>
</feature>
<dbReference type="PANTHER" id="PTHR31686">
    <property type="match status" value="1"/>
</dbReference>
<reference evidence="9 10" key="1">
    <citation type="submission" date="2014-10" db="EMBL/GenBank/DDBJ databases">
        <title>Draft genome of anammox bacterium scalindua brodae, obtained using differential coverage binning of sequence data from two enrichment reactors.</title>
        <authorList>
            <person name="Speth D.R."/>
            <person name="Russ L."/>
            <person name="Kartal B."/>
            <person name="Op den Camp H.J."/>
            <person name="Dutilh B.E."/>
            <person name="Jetten M.S."/>
        </authorList>
    </citation>
    <scope>NUCLEOTIDE SEQUENCE [LARGE SCALE GENOMIC DNA]</scope>
    <source>
        <strain evidence="9">RU1</strain>
    </source>
</reference>
<feature type="transmembrane region" description="Helical" evidence="8">
    <location>
        <begin position="471"/>
        <end position="492"/>
    </location>
</feature>
<dbReference type="AlphaFoldDB" id="A0A0B0ELV6"/>
<comment type="caution">
    <text evidence="9">The sequence shown here is derived from an EMBL/GenBank/DDBJ whole genome shotgun (WGS) entry which is preliminary data.</text>
</comment>
<comment type="subcellular location">
    <subcellularLocation>
        <location evidence="1">Cell membrane</location>
        <topology evidence="1">Multi-pass membrane protein</topology>
    </subcellularLocation>
</comment>
<keyword evidence="6 8" id="KW-1133">Transmembrane helix</keyword>
<organism evidence="9 10">
    <name type="scientific">Candidatus Scalindua brodae</name>
    <dbReference type="NCBI Taxonomy" id="237368"/>
    <lineage>
        <taxon>Bacteria</taxon>
        <taxon>Pseudomonadati</taxon>
        <taxon>Planctomycetota</taxon>
        <taxon>Candidatus Brocadiia</taxon>
        <taxon>Candidatus Brocadiales</taxon>
        <taxon>Candidatus Scalinduaceae</taxon>
        <taxon>Candidatus Scalindua</taxon>
    </lineage>
</organism>
<proteinExistence type="inferred from homology"/>
<dbReference type="eggNOG" id="COG1275">
    <property type="taxonomic scope" value="Bacteria"/>
</dbReference>
<feature type="transmembrane region" description="Helical" evidence="8">
    <location>
        <begin position="172"/>
        <end position="201"/>
    </location>
</feature>
<dbReference type="Gene3D" id="1.50.10.150">
    <property type="entry name" value="Voltage-dependent anion channel"/>
    <property type="match status" value="2"/>
</dbReference>
<keyword evidence="3" id="KW-0813">Transport</keyword>
<dbReference type="InterPro" id="IPR038665">
    <property type="entry name" value="Voltage-dep_anion_channel_sf"/>
</dbReference>
<evidence type="ECO:0000256" key="6">
    <source>
        <dbReference type="ARBA" id="ARBA00022989"/>
    </source>
</evidence>
<feature type="transmembrane region" description="Helical" evidence="8">
    <location>
        <begin position="676"/>
        <end position="709"/>
    </location>
</feature>
<feature type="transmembrane region" description="Helical" evidence="8">
    <location>
        <begin position="12"/>
        <end position="34"/>
    </location>
</feature>
<evidence type="ECO:0000313" key="9">
    <source>
        <dbReference type="EMBL" id="KHE94032.1"/>
    </source>
</evidence>
<evidence type="ECO:0000256" key="5">
    <source>
        <dbReference type="ARBA" id="ARBA00022692"/>
    </source>
</evidence>
<protein>
    <submittedName>
        <fullName evidence="9">Inorganic ion or dicarboxylate transport protein of TDT family protein</fullName>
    </submittedName>
</protein>
<feature type="transmembrane region" description="Helical" evidence="8">
    <location>
        <begin position="278"/>
        <end position="299"/>
    </location>
</feature>
<name>A0A0B0ELV6_9BACT</name>
<feature type="transmembrane region" description="Helical" evidence="8">
    <location>
        <begin position="577"/>
        <end position="595"/>
    </location>
</feature>
<gene>
    <name evidence="9" type="primary">mae1</name>
    <name evidence="9" type="ORF">SCABRO_00170</name>
</gene>
<keyword evidence="7 8" id="KW-0472">Membrane</keyword>
<feature type="transmembrane region" description="Helical" evidence="8">
    <location>
        <begin position="251"/>
        <end position="271"/>
    </location>
</feature>
<dbReference type="GO" id="GO:0000319">
    <property type="term" value="F:sulfite transmembrane transporter activity"/>
    <property type="evidence" value="ECO:0007669"/>
    <property type="project" value="TreeGrafter"/>
</dbReference>
<sequence length="812" mass="91428">MSILHFTSYSVNTRWFIAAMATVMMALSSSSYGYNSASPYLFITGLGVFFIVTVFMIIKAVLYYEELVRELLDPEKLQYSFSLVGIVSLTGICASRLFGWHTVANVFWFAAIVLWVFITLSSFTILFLYRKSEDRKIEDILNGGWFFVTIGTQFTALLSIEVAGQVIGNTLFIQFFSFALWSVGTFLYLIFMTFMICRFLFYPVTHDTELSSYWMNIGAAAITTIVSAALYRQVQMTGGALVDILPFLKGFSLLSWSIGLWWLPLLIILAIRKQINEGLAITFTVGYWEIVLAIGLFAAGTKQLTGLFDEYFISTFALYFSIAGAAIYCFASAFTLAHLIVIPVWKTIPLQALSIKWYWLSRGTINILQLASYSVNTRWFIVAIAAAMMSLSSSSYGYNTASPYLLITGLGVFFTVAVFMSIKAVIYYEDLLIELLDPAKMLYSHSLVGLVSLMGICVSRLFGWYTVANIFWFAAIVLWIGITLSSFTILFLYHKSESRKIEDILNGSWFFVTIGTQFTALLSIDVAGQVTGHALLIQFFSFALWSIGTFLYLIFITFMIWRLLFYQVTRDTELSSYWMNIGAAAVTTIVSAALYQQIQMTGGPLVELLPFLKGFSLFFWSVGLWWLPLLIILAIRKQISSSWLIPFTVGYWEIVLAICLFAAGTKQLTGLFDEHFIATFALYVSIAGAVVYCFISVFTFAHVIMIPVWKAIPVQALTVKWHWFHKDAVSILQFAICALNIRWFVASMTTITALLISAHYDCKEVPTSLESTTVRHFLRETIKAGNKHPQNNGRGVSVMPRALLGQPAKVRQ</sequence>
<feature type="transmembrane region" description="Helical" evidence="8">
    <location>
        <begin position="447"/>
        <end position="465"/>
    </location>
</feature>
<feature type="transmembrane region" description="Helical" evidence="8">
    <location>
        <begin position="615"/>
        <end position="635"/>
    </location>
</feature>
<comment type="similarity">
    <text evidence="2">Belongs to the tellurite-resistance/dicarboxylate transporter (TDT) family.</text>
</comment>
<evidence type="ECO:0000256" key="3">
    <source>
        <dbReference type="ARBA" id="ARBA00022448"/>
    </source>
</evidence>
<dbReference type="InterPro" id="IPR004695">
    <property type="entry name" value="SLAC1/Mae1/Ssu1/TehA"/>
</dbReference>
<evidence type="ECO:0000256" key="8">
    <source>
        <dbReference type="SAM" id="Phobius"/>
    </source>
</evidence>
<dbReference type="GO" id="GO:0005886">
    <property type="term" value="C:plasma membrane"/>
    <property type="evidence" value="ECO:0007669"/>
    <property type="project" value="UniProtKB-SubCell"/>
</dbReference>
<feature type="transmembrane region" description="Helical" evidence="8">
    <location>
        <begin position="140"/>
        <end position="160"/>
    </location>
</feature>
<feature type="transmembrane region" description="Helical" evidence="8">
    <location>
        <begin position="40"/>
        <end position="58"/>
    </location>
</feature>
<feature type="transmembrane region" description="Helical" evidence="8">
    <location>
        <begin position="404"/>
        <end position="426"/>
    </location>
</feature>
<feature type="transmembrane region" description="Helical" evidence="8">
    <location>
        <begin position="504"/>
        <end position="524"/>
    </location>
</feature>
<evidence type="ECO:0000256" key="7">
    <source>
        <dbReference type="ARBA" id="ARBA00023136"/>
    </source>
</evidence>
<accession>A0A0B0ELV6</accession>
<dbReference type="EMBL" id="JRYO01000019">
    <property type="protein sequence ID" value="KHE94032.1"/>
    <property type="molecule type" value="Genomic_DNA"/>
</dbReference>
<evidence type="ECO:0000256" key="2">
    <source>
        <dbReference type="ARBA" id="ARBA00008566"/>
    </source>
</evidence>
<dbReference type="Pfam" id="PF03595">
    <property type="entry name" value="SLAC1"/>
    <property type="match status" value="2"/>
</dbReference>
<dbReference type="Proteomes" id="UP000030652">
    <property type="component" value="Unassembled WGS sequence"/>
</dbReference>